<evidence type="ECO:0000256" key="2">
    <source>
        <dbReference type="SAM" id="Phobius"/>
    </source>
</evidence>
<keyword evidence="2" id="KW-1133">Transmembrane helix</keyword>
<gene>
    <name evidence="3" type="ORF">LASUN_18770</name>
</gene>
<reference evidence="3 4" key="1">
    <citation type="submission" date="2016-09" db="EMBL/GenBank/DDBJ databases">
        <title>Genome Sequence of Lactobacillus sunkii Strain CG01.</title>
        <authorList>
            <person name="Poehlein A."/>
            <person name="Gabris C."/>
            <person name="Bengelsdorf F.R."/>
            <person name="Duerre P."/>
            <person name="Daniel R."/>
        </authorList>
    </citation>
    <scope>NUCLEOTIDE SEQUENCE [LARGE SCALE GENOMIC DNA]</scope>
    <source>
        <strain evidence="3 4">CG_D</strain>
    </source>
</reference>
<protein>
    <submittedName>
        <fullName evidence="3">Uncharacterized protein</fullName>
    </submittedName>
</protein>
<feature type="transmembrane region" description="Helical" evidence="2">
    <location>
        <begin position="20"/>
        <end position="40"/>
    </location>
</feature>
<feature type="transmembrane region" description="Helical" evidence="2">
    <location>
        <begin position="153"/>
        <end position="178"/>
    </location>
</feature>
<dbReference type="Proteomes" id="UP000177010">
    <property type="component" value="Unassembled WGS sequence"/>
</dbReference>
<proteinExistence type="predicted"/>
<feature type="transmembrane region" description="Helical" evidence="2">
    <location>
        <begin position="110"/>
        <end position="132"/>
    </location>
</feature>
<feature type="transmembrane region" description="Helical" evidence="2">
    <location>
        <begin position="285"/>
        <end position="308"/>
    </location>
</feature>
<dbReference type="AlphaFoldDB" id="A0A1E7XB73"/>
<feature type="transmembrane region" description="Helical" evidence="2">
    <location>
        <begin position="237"/>
        <end position="256"/>
    </location>
</feature>
<feature type="region of interest" description="Disordered" evidence="1">
    <location>
        <begin position="63"/>
        <end position="82"/>
    </location>
</feature>
<evidence type="ECO:0000256" key="1">
    <source>
        <dbReference type="SAM" id="MobiDB-lite"/>
    </source>
</evidence>
<feature type="transmembrane region" description="Helical" evidence="2">
    <location>
        <begin position="210"/>
        <end position="230"/>
    </location>
</feature>
<evidence type="ECO:0000313" key="4">
    <source>
        <dbReference type="Proteomes" id="UP000177010"/>
    </source>
</evidence>
<accession>A0A1E7XB73</accession>
<comment type="caution">
    <text evidence="3">The sequence shown here is derived from an EMBL/GenBank/DDBJ whole genome shotgun (WGS) entry which is preliminary data.</text>
</comment>
<feature type="compositionally biased region" description="Polar residues" evidence="1">
    <location>
        <begin position="67"/>
        <end position="82"/>
    </location>
</feature>
<keyword evidence="2" id="KW-0812">Transmembrane</keyword>
<organism evidence="3 4">
    <name type="scientific">Lentilactobacillus sunkii</name>
    <dbReference type="NCBI Taxonomy" id="481719"/>
    <lineage>
        <taxon>Bacteria</taxon>
        <taxon>Bacillati</taxon>
        <taxon>Bacillota</taxon>
        <taxon>Bacilli</taxon>
        <taxon>Lactobacillales</taxon>
        <taxon>Lactobacillaceae</taxon>
        <taxon>Lentilactobacillus</taxon>
    </lineage>
</organism>
<keyword evidence="2" id="KW-0472">Membrane</keyword>
<dbReference type="EMBL" id="MIQE01000020">
    <property type="protein sequence ID" value="OFA10268.1"/>
    <property type="molecule type" value="Genomic_DNA"/>
</dbReference>
<name>A0A1E7XB73_9LACO</name>
<evidence type="ECO:0000313" key="3">
    <source>
        <dbReference type="EMBL" id="OFA10268.1"/>
    </source>
</evidence>
<sequence length="318" mass="36089">MRNLTHLTKREISQQIQSEIFYFVLFVLMALCFFTSWAQYSTYKNDSNDLIQTQQAYKESIARGDPTLSSGSSTPDGENNSSIETDFKTARIKVKQDLIEMAPRNSVDHILSSAMFIIFPATMVVYTVCFAYRDLKNHQLKIKLSMNNVQSVIISKLISLSIVTLISLIFVCLSSFVFQLGFNNFIHIPDKLSFIQYLADGKSYLPLAPIQFLAMFVLTMLPLVVSYYLTLLVRNPWVVGVAISGYFAGMPISGTFDFKHNALLIYAQLFHENVSFSPIKITGDFTFMGFVGCCVIVLLFSVLVHYIVTRKKYLIRVL</sequence>
<dbReference type="STRING" id="481719.LASUN_18770"/>